<accession>A0ABP9HDI6</accession>
<dbReference type="EMBL" id="BAABHS010000012">
    <property type="protein sequence ID" value="GAA4968264.1"/>
    <property type="molecule type" value="Genomic_DNA"/>
</dbReference>
<evidence type="ECO:0000313" key="1">
    <source>
        <dbReference type="EMBL" id="GAA4968264.1"/>
    </source>
</evidence>
<reference evidence="2" key="1">
    <citation type="journal article" date="2019" name="Int. J. Syst. Evol. Microbiol.">
        <title>The Global Catalogue of Microorganisms (GCM) 10K type strain sequencing project: providing services to taxonomists for standard genome sequencing and annotation.</title>
        <authorList>
            <consortium name="The Broad Institute Genomics Platform"/>
            <consortium name="The Broad Institute Genome Sequencing Center for Infectious Disease"/>
            <person name="Wu L."/>
            <person name="Ma J."/>
        </authorList>
    </citation>
    <scope>NUCLEOTIDE SEQUENCE [LARGE SCALE GENOMIC DNA]</scope>
    <source>
        <strain evidence="2">JCM 17986</strain>
    </source>
</reference>
<proteinExistence type="predicted"/>
<comment type="caution">
    <text evidence="1">The sequence shown here is derived from an EMBL/GenBank/DDBJ whole genome shotgun (WGS) entry which is preliminary data.</text>
</comment>
<sequence length="94" mass="10088">MIRPRGVLPVDGVGAMNGAVGAGGDIECVLCGEDHVRRYRVPGGDGEVFWMCPECESLWRPGADPRKSTEAYLSVYLESRGLDPAAVRLEPVDG</sequence>
<name>A0ABP9HDI6_9ACTN</name>
<organism evidence="1 2">
    <name type="scientific">Yinghuangia aomiensis</name>
    <dbReference type="NCBI Taxonomy" id="676205"/>
    <lineage>
        <taxon>Bacteria</taxon>
        <taxon>Bacillati</taxon>
        <taxon>Actinomycetota</taxon>
        <taxon>Actinomycetes</taxon>
        <taxon>Kitasatosporales</taxon>
        <taxon>Streptomycetaceae</taxon>
        <taxon>Yinghuangia</taxon>
    </lineage>
</organism>
<gene>
    <name evidence="1" type="ORF">GCM10023205_36700</name>
</gene>
<protein>
    <recommendedName>
        <fullName evidence="3">Small CPxCG-related zinc finger protein</fullName>
    </recommendedName>
</protein>
<evidence type="ECO:0008006" key="3">
    <source>
        <dbReference type="Google" id="ProtNLM"/>
    </source>
</evidence>
<evidence type="ECO:0000313" key="2">
    <source>
        <dbReference type="Proteomes" id="UP001500466"/>
    </source>
</evidence>
<keyword evidence="2" id="KW-1185">Reference proteome</keyword>
<dbReference type="Proteomes" id="UP001500466">
    <property type="component" value="Unassembled WGS sequence"/>
</dbReference>